<dbReference type="AlphaFoldDB" id="A0A9P0H2R8"/>
<name>A0A9P0H2R8_NEZVI</name>
<keyword evidence="2" id="KW-1185">Reference proteome</keyword>
<evidence type="ECO:0000313" key="1">
    <source>
        <dbReference type="EMBL" id="CAH1391425.1"/>
    </source>
</evidence>
<dbReference type="Proteomes" id="UP001152798">
    <property type="component" value="Chromosome 1"/>
</dbReference>
<organism evidence="1 2">
    <name type="scientific">Nezara viridula</name>
    <name type="common">Southern green stink bug</name>
    <name type="synonym">Cimex viridulus</name>
    <dbReference type="NCBI Taxonomy" id="85310"/>
    <lineage>
        <taxon>Eukaryota</taxon>
        <taxon>Metazoa</taxon>
        <taxon>Ecdysozoa</taxon>
        <taxon>Arthropoda</taxon>
        <taxon>Hexapoda</taxon>
        <taxon>Insecta</taxon>
        <taxon>Pterygota</taxon>
        <taxon>Neoptera</taxon>
        <taxon>Paraneoptera</taxon>
        <taxon>Hemiptera</taxon>
        <taxon>Heteroptera</taxon>
        <taxon>Panheteroptera</taxon>
        <taxon>Pentatomomorpha</taxon>
        <taxon>Pentatomoidea</taxon>
        <taxon>Pentatomidae</taxon>
        <taxon>Pentatominae</taxon>
        <taxon>Nezara</taxon>
    </lineage>
</organism>
<evidence type="ECO:0000313" key="2">
    <source>
        <dbReference type="Proteomes" id="UP001152798"/>
    </source>
</evidence>
<reference evidence="1" key="1">
    <citation type="submission" date="2022-01" db="EMBL/GenBank/DDBJ databases">
        <authorList>
            <person name="King R."/>
        </authorList>
    </citation>
    <scope>NUCLEOTIDE SEQUENCE</scope>
</reference>
<gene>
    <name evidence="1" type="ORF">NEZAVI_LOCUS2447</name>
</gene>
<sequence>MVTWSMVGRVRGVVVGGRFCCRGNRIDLDLNLQRKNSSTVTGPDHFSTATFQSFMKFVEAGCAEAIKTGIHWRQGDRLRRASIRDKRTPSPS</sequence>
<proteinExistence type="predicted"/>
<protein>
    <submittedName>
        <fullName evidence="1">Uncharacterized protein</fullName>
    </submittedName>
</protein>
<dbReference type="EMBL" id="OV725077">
    <property type="protein sequence ID" value="CAH1391425.1"/>
    <property type="molecule type" value="Genomic_DNA"/>
</dbReference>
<accession>A0A9P0H2R8</accession>